<reference evidence="1 4" key="2">
    <citation type="submission" date="2020-08" db="EMBL/GenBank/DDBJ databases">
        <title>Genomic Encyclopedia of Type Strains, Phase IV (KMG-V): Genome sequencing to study the core and pangenomes of soil and plant-associated prokaryotes.</title>
        <authorList>
            <person name="Whitman W."/>
        </authorList>
    </citation>
    <scope>NUCLEOTIDE SEQUENCE [LARGE SCALE GENOMIC DNA]</scope>
    <source>
        <strain evidence="1 4">SEMIA 4060</strain>
    </source>
</reference>
<sequence>MIQTELMAEFMHEGLEDIAADIGLVGFLVVETLADADMVTVRIGHAIVLLAKFGADNLNLVRGAVERRVVDDFEFQGCDRRPHL</sequence>
<name>A0A1C3XH96_9HYPH</name>
<evidence type="ECO:0000313" key="3">
    <source>
        <dbReference type="Proteomes" id="UP000199205"/>
    </source>
</evidence>
<evidence type="ECO:0000313" key="4">
    <source>
        <dbReference type="Proteomes" id="UP000565576"/>
    </source>
</evidence>
<dbReference type="EMBL" id="FMAF01000041">
    <property type="protein sequence ID" value="SCB51641.1"/>
    <property type="molecule type" value="Genomic_DNA"/>
</dbReference>
<proteinExistence type="predicted"/>
<protein>
    <submittedName>
        <fullName evidence="2">Uncharacterized protein</fullName>
    </submittedName>
</protein>
<evidence type="ECO:0000313" key="2">
    <source>
        <dbReference type="EMBL" id="SCB51641.1"/>
    </source>
</evidence>
<organism evidence="2 3">
    <name type="scientific">Rhizobium lusitanum</name>
    <dbReference type="NCBI Taxonomy" id="293958"/>
    <lineage>
        <taxon>Bacteria</taxon>
        <taxon>Pseudomonadati</taxon>
        <taxon>Pseudomonadota</taxon>
        <taxon>Alphaproteobacteria</taxon>
        <taxon>Hyphomicrobiales</taxon>
        <taxon>Rhizobiaceae</taxon>
        <taxon>Rhizobium/Agrobacterium group</taxon>
        <taxon>Rhizobium</taxon>
    </lineage>
</organism>
<reference evidence="2 3" key="1">
    <citation type="submission" date="2016-08" db="EMBL/GenBank/DDBJ databases">
        <authorList>
            <person name="Seilhamer J.J."/>
        </authorList>
    </citation>
    <scope>NUCLEOTIDE SEQUENCE [LARGE SCALE GENOMIC DNA]</scope>
    <source>
        <strain evidence="2 3">P1-7</strain>
    </source>
</reference>
<dbReference type="Proteomes" id="UP000565576">
    <property type="component" value="Unassembled WGS sequence"/>
</dbReference>
<evidence type="ECO:0000313" key="1">
    <source>
        <dbReference type="EMBL" id="MBB6488538.1"/>
    </source>
</evidence>
<dbReference type="EMBL" id="JACHBG010000024">
    <property type="protein sequence ID" value="MBB6488538.1"/>
    <property type="molecule type" value="Genomic_DNA"/>
</dbReference>
<dbReference type="AlphaFoldDB" id="A0A1C3XH96"/>
<dbReference type="Proteomes" id="UP000199205">
    <property type="component" value="Unassembled WGS sequence"/>
</dbReference>
<accession>A0A1C3XH96</accession>
<gene>
    <name evidence="2" type="ORF">GA0061101_14136</name>
    <name evidence="1" type="ORF">GGD46_005856</name>
</gene>